<evidence type="ECO:0000313" key="3">
    <source>
        <dbReference type="Proteomes" id="UP001437256"/>
    </source>
</evidence>
<keyword evidence="3" id="KW-1185">Reference proteome</keyword>
<dbReference type="SUPFAM" id="SSF51735">
    <property type="entry name" value="NAD(P)-binding Rossmann-fold domains"/>
    <property type="match status" value="1"/>
</dbReference>
<accession>A0ABR3A166</accession>
<proteinExistence type="predicted"/>
<feature type="domain" description="CoA-binding" evidence="1">
    <location>
        <begin position="20"/>
        <end position="122"/>
    </location>
</feature>
<comment type="caution">
    <text evidence="2">The sequence shown here is derived from an EMBL/GenBank/DDBJ whole genome shotgun (WGS) entry which is preliminary data.</text>
</comment>
<protein>
    <recommendedName>
        <fullName evidence="1">CoA-binding domain-containing protein</fullName>
    </recommendedName>
</protein>
<dbReference type="Gene3D" id="3.40.50.720">
    <property type="entry name" value="NAD(P)-binding Rossmann-like Domain"/>
    <property type="match status" value="1"/>
</dbReference>
<dbReference type="Pfam" id="PF13380">
    <property type="entry name" value="CoA_binding_2"/>
    <property type="match status" value="1"/>
</dbReference>
<dbReference type="PANTHER" id="PTHR33303:SF2">
    <property type="entry name" value="COA-BINDING DOMAIN-CONTAINING PROTEIN"/>
    <property type="match status" value="1"/>
</dbReference>
<evidence type="ECO:0000259" key="1">
    <source>
        <dbReference type="Pfam" id="PF13380"/>
    </source>
</evidence>
<dbReference type="InterPro" id="IPR003781">
    <property type="entry name" value="CoA-bd"/>
</dbReference>
<gene>
    <name evidence="2" type="ORF">AAF712_005606</name>
</gene>
<evidence type="ECO:0000313" key="2">
    <source>
        <dbReference type="EMBL" id="KAL0067378.1"/>
    </source>
</evidence>
<reference evidence="2 3" key="1">
    <citation type="submission" date="2024-05" db="EMBL/GenBank/DDBJ databases">
        <title>A draft genome resource for the thread blight pathogen Marasmius tenuissimus strain MS-2.</title>
        <authorList>
            <person name="Yulfo-Soto G.E."/>
            <person name="Baruah I.K."/>
            <person name="Amoako-Attah I."/>
            <person name="Bukari Y."/>
            <person name="Meinhardt L.W."/>
            <person name="Bailey B.A."/>
            <person name="Cohen S.P."/>
        </authorList>
    </citation>
    <scope>NUCLEOTIDE SEQUENCE [LARGE SCALE GENOMIC DNA]</scope>
    <source>
        <strain evidence="2 3">MS-2</strain>
    </source>
</reference>
<dbReference type="EMBL" id="JBBXMP010000026">
    <property type="protein sequence ID" value="KAL0067378.1"/>
    <property type="molecule type" value="Genomic_DNA"/>
</dbReference>
<dbReference type="Proteomes" id="UP001437256">
    <property type="component" value="Unassembled WGS sequence"/>
</dbReference>
<name>A0ABR3A166_9AGAR</name>
<sequence>MAARSQALRLQKAFLSNSYFAVAGASKVQSKFGTKVLKWYLNRELKVQPVHPKEPQLEGIETIRSVETLPSPTSTSLSIITPPSVTLGILKQVKQLGIPYVWLQPGAEDAEVVQFIKENDMENTAIYGGPCVLRDGDGIRHAD</sequence>
<organism evidence="2 3">
    <name type="scientific">Marasmius tenuissimus</name>
    <dbReference type="NCBI Taxonomy" id="585030"/>
    <lineage>
        <taxon>Eukaryota</taxon>
        <taxon>Fungi</taxon>
        <taxon>Dikarya</taxon>
        <taxon>Basidiomycota</taxon>
        <taxon>Agaricomycotina</taxon>
        <taxon>Agaricomycetes</taxon>
        <taxon>Agaricomycetidae</taxon>
        <taxon>Agaricales</taxon>
        <taxon>Marasmiineae</taxon>
        <taxon>Marasmiaceae</taxon>
        <taxon>Marasmius</taxon>
    </lineage>
</organism>
<dbReference type="PANTHER" id="PTHR33303">
    <property type="entry name" value="CYTOPLASMIC PROTEIN-RELATED"/>
    <property type="match status" value="1"/>
</dbReference>
<dbReference type="InterPro" id="IPR036291">
    <property type="entry name" value="NAD(P)-bd_dom_sf"/>
</dbReference>